<dbReference type="InterPro" id="IPR031475">
    <property type="entry name" value="NBD_C"/>
</dbReference>
<dbReference type="Proteomes" id="UP001164803">
    <property type="component" value="Plasmid unnamed1"/>
</dbReference>
<comment type="similarity">
    <text evidence="1">Belongs to the four-carbon acid sugar kinase family.</text>
</comment>
<feature type="domain" description="Four-carbon acid sugar kinase N-terminal" evidence="7">
    <location>
        <begin position="4"/>
        <end position="242"/>
    </location>
</feature>
<keyword evidence="11" id="KW-1185">Reference proteome</keyword>
<dbReference type="InterPro" id="IPR037051">
    <property type="entry name" value="4-carb_acid_sugar_kinase_N_sf"/>
</dbReference>
<dbReference type="InterPro" id="IPR042213">
    <property type="entry name" value="NBD_C_sf"/>
</dbReference>
<dbReference type="Proteomes" id="UP001164803">
    <property type="component" value="Chromosome"/>
</dbReference>
<evidence type="ECO:0000256" key="4">
    <source>
        <dbReference type="ARBA" id="ARBA00022777"/>
    </source>
</evidence>
<dbReference type="Gene3D" id="3.40.980.20">
    <property type="entry name" value="Four-carbon acid sugar kinase, nucleotide binding domain"/>
    <property type="match status" value="1"/>
</dbReference>
<keyword evidence="3" id="KW-0547">Nucleotide-binding</keyword>
<dbReference type="SUPFAM" id="SSF142764">
    <property type="entry name" value="YgbK-like"/>
    <property type="match status" value="1"/>
</dbReference>
<dbReference type="RefSeq" id="WP_268043686.1">
    <property type="nucleotide sequence ID" value="NZ_CP104064.1"/>
</dbReference>
<evidence type="ECO:0000256" key="3">
    <source>
        <dbReference type="ARBA" id="ARBA00022741"/>
    </source>
</evidence>
<reference evidence="10" key="1">
    <citation type="submission" date="2022-08" db="EMBL/GenBank/DDBJ databases">
        <title>Alicyclobacillus dauci DSM2870, complete genome.</title>
        <authorList>
            <person name="Wang Q."/>
            <person name="Cai R."/>
            <person name="Wang Z."/>
        </authorList>
    </citation>
    <scope>NUCLEOTIDE SEQUENCE</scope>
    <source>
        <strain evidence="10">DSM 28700</strain>
        <plasmid evidence="10">unnamed1</plasmid>
    </source>
</reference>
<sequence length="456" mass="49732">MLRITILADDLTGANAVAALLKHEGFQATVHLGPHTYPQEGNRDRESPHLVQVWNVGTRNIPRESVSDRLVDFIHLLNIPVYTGEDLVGLRIDSTLRGSIAKTIDFLLQRRTDVFALVVPAFPASGRTTENTIHFVDGVPVHETYVGHDPFSPVSSPDLRAVIGDPSGHTYDCLSIRDIRGGVAQVQDILTSIHGEGVRMVLCDAVTDDDIDTLARAATRFAAKHPAVSLCPVDPGPFTAALAKQLVSRLQGERLTIPSIISDANGAATSREGFVLPDSPVILGISASIMHNAKKQMDFLERDPYVHMYHYRGESADEVIRGLVQRCPKSKTTAETDWNRPFKSTIFLRTDTWQLPTEEANTVVQHLPQVVSRILGEYPSISGIYLSGGEAAASILTALGVTRLSLEEELAPLTTLSRPENGFLMGRWVVTKGGSIGDEVAVSRMAAKMMSTILRH</sequence>
<evidence type="ECO:0000256" key="5">
    <source>
        <dbReference type="ARBA" id="ARBA00022840"/>
    </source>
</evidence>
<name>A0ABY6Z957_9BACL</name>
<feature type="domain" description="Four-carbon acid sugar kinase nucleotide binding" evidence="8">
    <location>
        <begin position="357"/>
        <end position="439"/>
    </location>
</feature>
<organism evidence="10 11">
    <name type="scientific">Alicyclobacillus dauci</name>
    <dbReference type="NCBI Taxonomy" id="1475485"/>
    <lineage>
        <taxon>Bacteria</taxon>
        <taxon>Bacillati</taxon>
        <taxon>Bacillota</taxon>
        <taxon>Bacilli</taxon>
        <taxon>Bacillales</taxon>
        <taxon>Alicyclobacillaceae</taxon>
        <taxon>Alicyclobacillus</taxon>
    </lineage>
</organism>
<evidence type="ECO:0000259" key="8">
    <source>
        <dbReference type="Pfam" id="PF17042"/>
    </source>
</evidence>
<dbReference type="Pfam" id="PF17042">
    <property type="entry name" value="NBD_C"/>
    <property type="match status" value="1"/>
</dbReference>
<dbReference type="Pfam" id="PF07005">
    <property type="entry name" value="SBD_N"/>
    <property type="match status" value="1"/>
</dbReference>
<keyword evidence="4 10" id="KW-0418">Kinase</keyword>
<evidence type="ECO:0000259" key="7">
    <source>
        <dbReference type="Pfam" id="PF07005"/>
    </source>
</evidence>
<keyword evidence="5" id="KW-0067">ATP-binding</keyword>
<accession>A0ABY6Z957</accession>
<geneLocation type="plasmid" evidence="10 11">
    <name>unnamed1</name>
</geneLocation>
<evidence type="ECO:0000313" key="9">
    <source>
        <dbReference type="EMBL" id="WAH36355.1"/>
    </source>
</evidence>
<keyword evidence="6" id="KW-0119">Carbohydrate metabolism</keyword>
<dbReference type="EMBL" id="CP104065">
    <property type="protein sequence ID" value="WAH39379.1"/>
    <property type="molecule type" value="Genomic_DNA"/>
</dbReference>
<evidence type="ECO:0000256" key="1">
    <source>
        <dbReference type="ARBA" id="ARBA00005715"/>
    </source>
</evidence>
<dbReference type="GO" id="GO:0016301">
    <property type="term" value="F:kinase activity"/>
    <property type="evidence" value="ECO:0007669"/>
    <property type="project" value="UniProtKB-KW"/>
</dbReference>
<proteinExistence type="inferred from homology"/>
<keyword evidence="2" id="KW-0808">Transferase</keyword>
<protein>
    <submittedName>
        <fullName evidence="10">Four-carbon acid sugar kinase family protein</fullName>
    </submittedName>
</protein>
<evidence type="ECO:0000313" key="10">
    <source>
        <dbReference type="EMBL" id="WAH39379.1"/>
    </source>
</evidence>
<evidence type="ECO:0000256" key="6">
    <source>
        <dbReference type="ARBA" id="ARBA00023277"/>
    </source>
</evidence>
<keyword evidence="10" id="KW-0614">Plasmid</keyword>
<dbReference type="InterPro" id="IPR010737">
    <property type="entry name" value="4-carb_acid_sugar_kinase_N"/>
</dbReference>
<gene>
    <name evidence="9" type="ORF">NZD86_19325</name>
    <name evidence="10" type="ORF">NZD86_23740</name>
</gene>
<evidence type="ECO:0000256" key="2">
    <source>
        <dbReference type="ARBA" id="ARBA00022679"/>
    </source>
</evidence>
<evidence type="ECO:0000313" key="11">
    <source>
        <dbReference type="Proteomes" id="UP001164803"/>
    </source>
</evidence>
<dbReference type="EMBL" id="CP104064">
    <property type="protein sequence ID" value="WAH36355.1"/>
    <property type="molecule type" value="Genomic_DNA"/>
</dbReference>
<dbReference type="Gene3D" id="3.40.50.10840">
    <property type="entry name" value="Putative sugar-binding, N-terminal domain"/>
    <property type="match status" value="1"/>
</dbReference>